<accession>A0A239N1A0</accession>
<dbReference type="Proteomes" id="UP000198362">
    <property type="component" value="Unassembled WGS sequence"/>
</dbReference>
<dbReference type="RefSeq" id="WP_089250679.1">
    <property type="nucleotide sequence ID" value="NZ_FZPH01000007.1"/>
</dbReference>
<dbReference type="OrthoDB" id="3385075at2"/>
<gene>
    <name evidence="1" type="ORF">SAMN05421812_107141</name>
</gene>
<dbReference type="EMBL" id="FZPH01000007">
    <property type="protein sequence ID" value="SNT48797.1"/>
    <property type="molecule type" value="Genomic_DNA"/>
</dbReference>
<evidence type="ECO:0000313" key="2">
    <source>
        <dbReference type="Proteomes" id="UP000198362"/>
    </source>
</evidence>
<sequence length="111" mass="12267">MNDEREIPHRDLAESEELANAVAAGDVAFDLSAPTPELPPRLTDEPMVVISARVPTSTYVRIRDEATARGVAPSVVVREWLELQQADREPDRMVRLGDLRRAIAHLEDAAA</sequence>
<proteinExistence type="predicted"/>
<organism evidence="1 2">
    <name type="scientific">Asanoa hainanensis</name>
    <dbReference type="NCBI Taxonomy" id="560556"/>
    <lineage>
        <taxon>Bacteria</taxon>
        <taxon>Bacillati</taxon>
        <taxon>Actinomycetota</taxon>
        <taxon>Actinomycetes</taxon>
        <taxon>Micromonosporales</taxon>
        <taxon>Micromonosporaceae</taxon>
        <taxon>Asanoa</taxon>
    </lineage>
</organism>
<protein>
    <recommendedName>
        <fullName evidence="3">Ribbon-helix-helix protein, copG family</fullName>
    </recommendedName>
</protein>
<keyword evidence="2" id="KW-1185">Reference proteome</keyword>
<evidence type="ECO:0000313" key="1">
    <source>
        <dbReference type="EMBL" id="SNT48797.1"/>
    </source>
</evidence>
<evidence type="ECO:0008006" key="3">
    <source>
        <dbReference type="Google" id="ProtNLM"/>
    </source>
</evidence>
<dbReference type="AlphaFoldDB" id="A0A239N1A0"/>
<name>A0A239N1A0_9ACTN</name>
<reference evidence="1 2" key="1">
    <citation type="submission" date="2017-06" db="EMBL/GenBank/DDBJ databases">
        <authorList>
            <person name="Kim H.J."/>
            <person name="Triplett B.A."/>
        </authorList>
    </citation>
    <scope>NUCLEOTIDE SEQUENCE [LARGE SCALE GENOMIC DNA]</scope>
    <source>
        <strain evidence="1 2">CGMCC 4.5593</strain>
    </source>
</reference>